<dbReference type="Pfam" id="PF26216">
    <property type="entry name" value="GDPGP1_C"/>
    <property type="match status" value="1"/>
</dbReference>
<dbReference type="GO" id="GO:0005737">
    <property type="term" value="C:cytoplasm"/>
    <property type="evidence" value="ECO:0007669"/>
    <property type="project" value="UniProtKB-SubCell"/>
</dbReference>
<evidence type="ECO:0000256" key="3">
    <source>
        <dbReference type="ARBA" id="ARBA00012507"/>
    </source>
</evidence>
<proteinExistence type="predicted"/>
<dbReference type="PANTHER" id="PTHR20884:SF8">
    <property type="entry name" value="GDP-D-GLUCOSE PHOSPHORYLASE 1"/>
    <property type="match status" value="1"/>
</dbReference>
<dbReference type="EC" id="2.7.7.78" evidence="3"/>
<dbReference type="KEGG" id="copr:Cop2CBH44_16100"/>
<comment type="function">
    <text evidence="2">Specific and highly efficient GDP-D-glucose phosphorylase regulating the levels of GDP-D-glucose in cells.</text>
</comment>
<evidence type="ECO:0000313" key="7">
    <source>
        <dbReference type="EMBL" id="BCI63257.1"/>
    </source>
</evidence>
<evidence type="ECO:0000259" key="5">
    <source>
        <dbReference type="Pfam" id="PF16269"/>
    </source>
</evidence>
<organism evidence="7 8">
    <name type="scientific">Coprobacter secundus subsp. similis</name>
    <dbReference type="NCBI Taxonomy" id="2751153"/>
    <lineage>
        <taxon>Bacteria</taxon>
        <taxon>Pseudomonadati</taxon>
        <taxon>Bacteroidota</taxon>
        <taxon>Bacteroidia</taxon>
        <taxon>Bacteroidales</taxon>
        <taxon>Barnesiellaceae</taxon>
        <taxon>Coprobacter</taxon>
    </lineage>
</organism>
<dbReference type="RefSeq" id="WP_200755872.1">
    <property type="nucleotide sequence ID" value="NZ_AP023322.1"/>
</dbReference>
<evidence type="ECO:0000256" key="1">
    <source>
        <dbReference type="ARBA" id="ARBA00000063"/>
    </source>
</evidence>
<dbReference type="InterPro" id="IPR026506">
    <property type="entry name" value="GDPGP"/>
</dbReference>
<dbReference type="AlphaFoldDB" id="A0A7G1I0K7"/>
<accession>A0A7G1I0K7</accession>
<feature type="domain" description="GDPGP1-like C-terminal" evidence="6">
    <location>
        <begin position="171"/>
        <end position="299"/>
    </location>
</feature>
<dbReference type="PANTHER" id="PTHR20884">
    <property type="entry name" value="GDP-D-GLUCOSE PHOSPHORYLASE 1"/>
    <property type="match status" value="1"/>
</dbReference>
<evidence type="ECO:0000313" key="8">
    <source>
        <dbReference type="Proteomes" id="UP000594042"/>
    </source>
</evidence>
<feature type="domain" description="DUF4922" evidence="5">
    <location>
        <begin position="10"/>
        <end position="155"/>
    </location>
</feature>
<gene>
    <name evidence="7" type="ORF">Cop2CBH44_16100</name>
</gene>
<evidence type="ECO:0000256" key="2">
    <source>
        <dbReference type="ARBA" id="ARBA00003049"/>
    </source>
</evidence>
<name>A0A7G1I0K7_9BACT</name>
<dbReference type="Proteomes" id="UP000594042">
    <property type="component" value="Chromosome"/>
</dbReference>
<keyword evidence="8" id="KW-1185">Reference proteome</keyword>
<sequence length="310" mass="35468">MDLQQEVSNLFVQQIKDWKLASQNYKVLETVLSRELTVGGIKISIQFNPARIQSTNATVSATAVNKRPCFLCTGNRPKEQGYIPYNNKYLILVNPYPIFPKHFTIPYIIHSPQQIEHHLLDLLNIASELPDYILFYNGPQCGASAPDHMHFQAGNKGFLPLEKDWEIIKSQGKILVQTKSLTVFHLTQYPQAVFIAESNKKEEIISLFNYFTTLLPIDQSSKEIMVNLLCLFDNGIWRLYIMPRKAHRPTQYYNSQKLISPGAVDVSGIIITPRESDFIELTNQEAEDILKQVSITPETTHFICDQLIKI</sequence>
<dbReference type="SUPFAM" id="SSF54197">
    <property type="entry name" value="HIT-like"/>
    <property type="match status" value="1"/>
</dbReference>
<evidence type="ECO:0000259" key="6">
    <source>
        <dbReference type="Pfam" id="PF26216"/>
    </source>
</evidence>
<reference evidence="8" key="1">
    <citation type="submission" date="2020-07" db="EMBL/GenBank/DDBJ databases">
        <title>Complete genome sequencing of Coprobacter sp. strain 2CBH44.</title>
        <authorList>
            <person name="Sakamoto M."/>
            <person name="Murakami T."/>
            <person name="Mori H."/>
        </authorList>
    </citation>
    <scope>NUCLEOTIDE SEQUENCE [LARGE SCALE GENOMIC DNA]</scope>
    <source>
        <strain evidence="8">2CBH44</strain>
    </source>
</reference>
<evidence type="ECO:0000256" key="4">
    <source>
        <dbReference type="ARBA" id="ARBA00018857"/>
    </source>
</evidence>
<dbReference type="Pfam" id="PF16269">
    <property type="entry name" value="DUF4922"/>
    <property type="match status" value="1"/>
</dbReference>
<dbReference type="GO" id="GO:0006006">
    <property type="term" value="P:glucose metabolic process"/>
    <property type="evidence" value="ECO:0007669"/>
    <property type="project" value="TreeGrafter"/>
</dbReference>
<comment type="catalytic activity">
    <reaction evidence="1">
        <text>GDP-alpha-D-glucose + phosphate = alpha-D-glucose 1-phosphate + GDP + H(+)</text>
        <dbReference type="Rhea" id="RHEA:30387"/>
        <dbReference type="ChEBI" id="CHEBI:15378"/>
        <dbReference type="ChEBI" id="CHEBI:43474"/>
        <dbReference type="ChEBI" id="CHEBI:58189"/>
        <dbReference type="ChEBI" id="CHEBI:58601"/>
        <dbReference type="ChEBI" id="CHEBI:62230"/>
        <dbReference type="EC" id="2.7.7.78"/>
    </reaction>
</comment>
<dbReference type="GO" id="GO:0080048">
    <property type="term" value="F:GDP-D-glucose phosphorylase activity"/>
    <property type="evidence" value="ECO:0007669"/>
    <property type="project" value="InterPro"/>
</dbReference>
<dbReference type="InterPro" id="IPR058865">
    <property type="entry name" value="GDPGP1_C"/>
</dbReference>
<dbReference type="GO" id="GO:0016787">
    <property type="term" value="F:hydrolase activity"/>
    <property type="evidence" value="ECO:0007669"/>
    <property type="project" value="UniProtKB-KW"/>
</dbReference>
<protein>
    <recommendedName>
        <fullName evidence="4">GDP-D-glucose phosphorylase 1</fullName>
        <ecNumber evidence="3">2.7.7.78</ecNumber>
    </recommendedName>
</protein>
<dbReference type="InterPro" id="IPR046320">
    <property type="entry name" value="DUF4922"/>
</dbReference>
<dbReference type="GO" id="GO:0005085">
    <property type="term" value="F:guanyl-nucleotide exchange factor activity"/>
    <property type="evidence" value="ECO:0007669"/>
    <property type="project" value="UniProtKB-KW"/>
</dbReference>
<dbReference type="InterPro" id="IPR036265">
    <property type="entry name" value="HIT-like_sf"/>
</dbReference>
<dbReference type="GO" id="GO:0000166">
    <property type="term" value="F:nucleotide binding"/>
    <property type="evidence" value="ECO:0007669"/>
    <property type="project" value="UniProtKB-KW"/>
</dbReference>
<dbReference type="EMBL" id="AP023322">
    <property type="protein sequence ID" value="BCI63257.1"/>
    <property type="molecule type" value="Genomic_DNA"/>
</dbReference>